<proteinExistence type="predicted"/>
<feature type="region of interest" description="Disordered" evidence="1">
    <location>
        <begin position="1"/>
        <end position="21"/>
    </location>
</feature>
<gene>
    <name evidence="2" type="ORF">CAG72_01550</name>
</gene>
<dbReference type="AlphaFoldDB" id="A0A7X5AQC8"/>
<comment type="caution">
    <text evidence="2">The sequence shown here is derived from an EMBL/GenBank/DDBJ whole genome shotgun (WGS) entry which is preliminary data.</text>
</comment>
<organism evidence="2 3">
    <name type="scientific">Photobacterium halotolerans</name>
    <dbReference type="NCBI Taxonomy" id="265726"/>
    <lineage>
        <taxon>Bacteria</taxon>
        <taxon>Pseudomonadati</taxon>
        <taxon>Pseudomonadota</taxon>
        <taxon>Gammaproteobacteria</taxon>
        <taxon>Vibrionales</taxon>
        <taxon>Vibrionaceae</taxon>
        <taxon>Photobacterium</taxon>
    </lineage>
</organism>
<accession>A0A7X5AQC8</accession>
<evidence type="ECO:0000313" key="2">
    <source>
        <dbReference type="EMBL" id="NAW63889.1"/>
    </source>
</evidence>
<evidence type="ECO:0000313" key="3">
    <source>
        <dbReference type="Proteomes" id="UP000465712"/>
    </source>
</evidence>
<reference evidence="2 3" key="1">
    <citation type="submission" date="2017-05" db="EMBL/GenBank/DDBJ databases">
        <title>High clonality and local adaptation shapes Vibrionaceae linages within an endangered oasis.</title>
        <authorList>
            <person name="Vazquez-Rosas-Landa M."/>
        </authorList>
    </citation>
    <scope>NUCLEOTIDE SEQUENCE [LARGE SCALE GENOMIC DNA]</scope>
    <source>
        <strain evidence="2 3">P46_P4S1P180</strain>
    </source>
</reference>
<sequence>MYKPRGIRNNNPGNIEDNGTAWRGRVGNDGRFVIFDRPENGIRALARTLKTYRNLHGLTTVRGIINRWAPPVENDTSAYVNHVAGALGVSPDTSLSEAETMDIVPLIIRHENGMQPYSAKMLNAGIQAA</sequence>
<name>A0A7X5AQC8_9GAMM</name>
<evidence type="ECO:0000256" key="1">
    <source>
        <dbReference type="SAM" id="MobiDB-lite"/>
    </source>
</evidence>
<dbReference type="EMBL" id="WXWW01000030">
    <property type="protein sequence ID" value="NAW63889.1"/>
    <property type="molecule type" value="Genomic_DNA"/>
</dbReference>
<dbReference type="Proteomes" id="UP000465712">
    <property type="component" value="Unassembled WGS sequence"/>
</dbReference>
<protein>
    <submittedName>
        <fullName evidence="2">Structural protein</fullName>
    </submittedName>
</protein>